<keyword evidence="1" id="KW-0472">Membrane</keyword>
<evidence type="ECO:0000313" key="3">
    <source>
        <dbReference type="Proteomes" id="UP000178187"/>
    </source>
</evidence>
<dbReference type="Proteomes" id="UP000178187">
    <property type="component" value="Unassembled WGS sequence"/>
</dbReference>
<evidence type="ECO:0000256" key="1">
    <source>
        <dbReference type="SAM" id="Phobius"/>
    </source>
</evidence>
<gene>
    <name evidence="2" type="ORF">A3G33_01575</name>
</gene>
<proteinExistence type="predicted"/>
<dbReference type="EMBL" id="MHFR01000048">
    <property type="protein sequence ID" value="OGW96804.1"/>
    <property type="molecule type" value="Genomic_DNA"/>
</dbReference>
<evidence type="ECO:0000313" key="2">
    <source>
        <dbReference type="EMBL" id="OGW96804.1"/>
    </source>
</evidence>
<feature type="transmembrane region" description="Helical" evidence="1">
    <location>
        <begin position="64"/>
        <end position="85"/>
    </location>
</feature>
<reference evidence="2 3" key="1">
    <citation type="journal article" date="2016" name="Nat. Commun.">
        <title>Thousands of microbial genomes shed light on interconnected biogeochemical processes in an aquifer system.</title>
        <authorList>
            <person name="Anantharaman K."/>
            <person name="Brown C.T."/>
            <person name="Hug L.A."/>
            <person name="Sharon I."/>
            <person name="Castelle C.J."/>
            <person name="Probst A.J."/>
            <person name="Thomas B.C."/>
            <person name="Singh A."/>
            <person name="Wilkins M.J."/>
            <person name="Karaoz U."/>
            <person name="Brodie E.L."/>
            <person name="Williams K.H."/>
            <person name="Hubbard S.S."/>
            <person name="Banfield J.F."/>
        </authorList>
    </citation>
    <scope>NUCLEOTIDE SEQUENCE [LARGE SCALE GENOMIC DNA]</scope>
</reference>
<keyword evidence="1" id="KW-1133">Transmembrane helix</keyword>
<name>A0A1G1KV08_9BACT</name>
<dbReference type="AlphaFoldDB" id="A0A1G1KV08"/>
<comment type="caution">
    <text evidence="2">The sequence shown here is derived from an EMBL/GenBank/DDBJ whole genome shotgun (WGS) entry which is preliminary data.</text>
</comment>
<evidence type="ECO:0008006" key="4">
    <source>
        <dbReference type="Google" id="ProtNLM"/>
    </source>
</evidence>
<accession>A0A1G1KV08</accession>
<organism evidence="2 3">
    <name type="scientific">Candidatus Danuiimicrobium aquiferis</name>
    <dbReference type="NCBI Taxonomy" id="1801832"/>
    <lineage>
        <taxon>Bacteria</taxon>
        <taxon>Pseudomonadati</taxon>
        <taxon>Candidatus Omnitrophota</taxon>
        <taxon>Candidatus Danuiimicrobium</taxon>
    </lineage>
</organism>
<sequence>MIDSAQFFILVGTVASIALPLFNIPLVLRIIHKKSSQEVSLVWLWGVWSCILLLTPSALISKEIVFKIFGFSNLLLFSAVVFVVMKYRRK</sequence>
<protein>
    <recommendedName>
        <fullName evidence="4">PQ-loop repeat-containing protein</fullName>
    </recommendedName>
</protein>
<feature type="transmembrane region" description="Helical" evidence="1">
    <location>
        <begin position="40"/>
        <end position="58"/>
    </location>
</feature>
<dbReference type="Gene3D" id="1.20.1280.290">
    <property type="match status" value="1"/>
</dbReference>
<keyword evidence="1" id="KW-0812">Transmembrane</keyword>
<feature type="transmembrane region" description="Helical" evidence="1">
    <location>
        <begin position="6"/>
        <end position="28"/>
    </location>
</feature>